<dbReference type="Pfam" id="PF13525">
    <property type="entry name" value="YfiO"/>
    <property type="match status" value="1"/>
</dbReference>
<dbReference type="KEGG" id="baus:BAnh1_08320"/>
<dbReference type="GO" id="GO:0043165">
    <property type="term" value="P:Gram-negative-bacterium-type cell outer membrane assembly"/>
    <property type="evidence" value="ECO:0007669"/>
    <property type="project" value="UniProtKB-UniRule"/>
</dbReference>
<organism evidence="7 8">
    <name type="scientific">Bartonella australis (strain Aust/NH1)</name>
    <dbReference type="NCBI Taxonomy" id="1094489"/>
    <lineage>
        <taxon>Bacteria</taxon>
        <taxon>Pseudomonadati</taxon>
        <taxon>Pseudomonadota</taxon>
        <taxon>Alphaproteobacteria</taxon>
        <taxon>Hyphomicrobiales</taxon>
        <taxon>Bartonellaceae</taxon>
        <taxon>Bartonella</taxon>
    </lineage>
</organism>
<dbReference type="Proteomes" id="UP000011729">
    <property type="component" value="Chromosome"/>
</dbReference>
<evidence type="ECO:0000313" key="7">
    <source>
        <dbReference type="EMBL" id="AGF74708.1"/>
    </source>
</evidence>
<dbReference type="CDD" id="cd15830">
    <property type="entry name" value="BamD"/>
    <property type="match status" value="1"/>
</dbReference>
<dbReference type="SUPFAM" id="SSF48452">
    <property type="entry name" value="TPR-like"/>
    <property type="match status" value="1"/>
</dbReference>
<dbReference type="GO" id="GO:0009279">
    <property type="term" value="C:cell outer membrane"/>
    <property type="evidence" value="ECO:0007669"/>
    <property type="project" value="UniProtKB-SubCell"/>
</dbReference>
<sequence length="297" mass="34028">MTQSSTYIGNMIHRKSSTVRKIFTGLFWGGVCLLAGCFTTGKNTLSPSAYVLVMDPPDLLYNQALANLDIGRLDEASKKFSVIEKQYTYTEWGRKSLVMGAFTNYRSAKYDDAISMAQRYINLYPASEDTAYAYYIIGLSSFHKIPDVTRDQKDTKRAVAAMQILVENYPQSKYVEDAKAKIRFGREQLAGKEMQVGRYYEESRRYLAASKRFRTVLEEYSDTNQIEEALYRLTEVNLALGLTAEAQTAAAILGYNYPRSQWYVFAYNLLQKNSVSPKEYKSSWISRAFSHDQNRKH</sequence>
<keyword evidence="2 4" id="KW-0472">Membrane</keyword>
<dbReference type="OrthoDB" id="9804044at2"/>
<comment type="subunit">
    <text evidence="4">Part of the Bam complex.</text>
</comment>
<keyword evidence="5" id="KW-0812">Transmembrane</keyword>
<dbReference type="NCBIfam" id="TIGR03302">
    <property type="entry name" value="OM_YfiO"/>
    <property type="match status" value="1"/>
</dbReference>
<dbReference type="Gene3D" id="1.25.40.10">
    <property type="entry name" value="Tetratricopeptide repeat domain"/>
    <property type="match status" value="1"/>
</dbReference>
<evidence type="ECO:0000313" key="8">
    <source>
        <dbReference type="Proteomes" id="UP000011729"/>
    </source>
</evidence>
<evidence type="ECO:0000259" key="6">
    <source>
        <dbReference type="Pfam" id="PF13525"/>
    </source>
</evidence>
<name>M1NTS0_BARAA</name>
<dbReference type="EMBL" id="CP003123">
    <property type="protein sequence ID" value="AGF74708.1"/>
    <property type="molecule type" value="Genomic_DNA"/>
</dbReference>
<feature type="domain" description="Outer membrane lipoprotein BamD-like" evidence="6">
    <location>
        <begin position="57"/>
        <end position="250"/>
    </location>
</feature>
<comment type="subcellular location">
    <subcellularLocation>
        <location evidence="4">Cell outer membrane</location>
    </subcellularLocation>
</comment>
<dbReference type="GO" id="GO:0051205">
    <property type="term" value="P:protein insertion into membrane"/>
    <property type="evidence" value="ECO:0007669"/>
    <property type="project" value="UniProtKB-UniRule"/>
</dbReference>
<keyword evidence="8" id="KW-1185">Reference proteome</keyword>
<keyword evidence="7" id="KW-0449">Lipoprotein</keyword>
<dbReference type="AlphaFoldDB" id="M1NTS0"/>
<dbReference type="STRING" id="1094489.BAnh1_08320"/>
<keyword evidence="1 4" id="KW-0732">Signal</keyword>
<dbReference type="HOGENOM" id="CLU_065982_1_1_5"/>
<proteinExistence type="inferred from homology"/>
<evidence type="ECO:0000256" key="1">
    <source>
        <dbReference type="ARBA" id="ARBA00022729"/>
    </source>
</evidence>
<comment type="similarity">
    <text evidence="4">Belongs to the BamD family.</text>
</comment>
<accession>M1NTS0</accession>
<protein>
    <recommendedName>
        <fullName evidence="4">Outer membrane protein assembly factor BamD</fullName>
    </recommendedName>
</protein>
<gene>
    <name evidence="7" type="primary">comL</name>
    <name evidence="4" type="synonym">bamD</name>
    <name evidence="7" type="ordered locus">BAnh1_08320</name>
</gene>
<dbReference type="InterPro" id="IPR039565">
    <property type="entry name" value="BamD-like"/>
</dbReference>
<dbReference type="eggNOG" id="COG4105">
    <property type="taxonomic scope" value="Bacteria"/>
</dbReference>
<dbReference type="InterPro" id="IPR017689">
    <property type="entry name" value="BamD"/>
</dbReference>
<evidence type="ECO:0000256" key="3">
    <source>
        <dbReference type="ARBA" id="ARBA00023237"/>
    </source>
</evidence>
<evidence type="ECO:0000256" key="5">
    <source>
        <dbReference type="SAM" id="Phobius"/>
    </source>
</evidence>
<evidence type="ECO:0000256" key="4">
    <source>
        <dbReference type="HAMAP-Rule" id="MF_00922"/>
    </source>
</evidence>
<keyword evidence="5" id="KW-1133">Transmembrane helix</keyword>
<feature type="transmembrane region" description="Helical" evidence="5">
    <location>
        <begin position="21"/>
        <end position="41"/>
    </location>
</feature>
<reference evidence="7 8" key="1">
    <citation type="journal article" date="2013" name="PLoS Genet.">
        <title>A gene transfer agent and a dynamic repertoire of secretion systems hold the keys to the explosive radiation of the emerging pathogen Bartonella.</title>
        <authorList>
            <person name="Guy L."/>
            <person name="Nystedt B."/>
            <person name="Toft C."/>
            <person name="Zaremba-Niedzwiedzka K."/>
            <person name="Berglund E.C."/>
            <person name="Granberg F."/>
            <person name="Naslund K."/>
            <person name="Eriksson A.S."/>
            <person name="Andersson S.G."/>
        </authorList>
    </citation>
    <scope>NUCLEOTIDE SEQUENCE [LARGE SCALE GENOMIC DNA]</scope>
    <source>
        <strain evidence="7 8">Aust/NH1</strain>
    </source>
</reference>
<dbReference type="InterPro" id="IPR011990">
    <property type="entry name" value="TPR-like_helical_dom_sf"/>
</dbReference>
<dbReference type="PATRIC" id="fig|1094489.3.peg.1008"/>
<evidence type="ECO:0000256" key="2">
    <source>
        <dbReference type="ARBA" id="ARBA00023136"/>
    </source>
</evidence>
<dbReference type="RefSeq" id="WP_015398215.1">
    <property type="nucleotide sequence ID" value="NC_020300.1"/>
</dbReference>
<dbReference type="HAMAP" id="MF_00922">
    <property type="entry name" value="OM_assembly_BamD"/>
    <property type="match status" value="1"/>
</dbReference>
<keyword evidence="3 4" id="KW-0998">Cell outer membrane</keyword>
<comment type="function">
    <text evidence="4">Part of the outer membrane protein assembly complex, which is involved in assembly and insertion of beta-barrel proteins into the outer membrane.</text>
</comment>